<dbReference type="EMBL" id="JANAVB010009596">
    <property type="protein sequence ID" value="KAJ6840112.1"/>
    <property type="molecule type" value="Genomic_DNA"/>
</dbReference>
<evidence type="ECO:0000256" key="1">
    <source>
        <dbReference type="SAM" id="Coils"/>
    </source>
</evidence>
<dbReference type="Proteomes" id="UP001140949">
    <property type="component" value="Unassembled WGS sequence"/>
</dbReference>
<reference evidence="3" key="2">
    <citation type="submission" date="2023-04" db="EMBL/GenBank/DDBJ databases">
        <authorList>
            <person name="Bruccoleri R.E."/>
            <person name="Oakeley E.J."/>
            <person name="Faust A.-M."/>
            <person name="Dessus-Babus S."/>
            <person name="Altorfer M."/>
            <person name="Burckhardt D."/>
            <person name="Oertli M."/>
            <person name="Naumann U."/>
            <person name="Petersen F."/>
            <person name="Wong J."/>
        </authorList>
    </citation>
    <scope>NUCLEOTIDE SEQUENCE</scope>
    <source>
        <strain evidence="3">GSM-AAB239-AS_SAM_17_03QT</strain>
        <tissue evidence="3">Leaf</tissue>
    </source>
</reference>
<feature type="coiled-coil region" evidence="1">
    <location>
        <begin position="683"/>
        <end position="846"/>
    </location>
</feature>
<reference evidence="3" key="1">
    <citation type="journal article" date="2023" name="GigaByte">
        <title>Genome assembly of the bearded iris, Iris pallida Lam.</title>
        <authorList>
            <person name="Bruccoleri R.E."/>
            <person name="Oakeley E.J."/>
            <person name="Faust A.M.E."/>
            <person name="Altorfer M."/>
            <person name="Dessus-Babus S."/>
            <person name="Burckhardt D."/>
            <person name="Oertli M."/>
            <person name="Naumann U."/>
            <person name="Petersen F."/>
            <person name="Wong J."/>
        </authorList>
    </citation>
    <scope>NUCLEOTIDE SEQUENCE</scope>
    <source>
        <strain evidence="3">GSM-AAB239-AS_SAM_17_03QT</strain>
    </source>
</reference>
<evidence type="ECO:0000256" key="2">
    <source>
        <dbReference type="SAM" id="MobiDB-lite"/>
    </source>
</evidence>
<feature type="coiled-coil region" evidence="1">
    <location>
        <begin position="103"/>
        <end position="130"/>
    </location>
</feature>
<name>A0AAX6HHA1_IRIPA</name>
<feature type="region of interest" description="Disordered" evidence="2">
    <location>
        <begin position="315"/>
        <end position="335"/>
    </location>
</feature>
<protein>
    <submittedName>
        <fullName evidence="3">WPP domain-associated protein-like</fullName>
    </submittedName>
</protein>
<sequence>MAGDFSGFANGHLSAPSMEPVEFATVDTEVDGKVDISSAPVLSARVLSCSSFKGSETVGNESALYEKFLLDDLDNYWDEINDRLTVSRMVSDSVIKGMVRAVVEESAEKITSKEEQIAILNEKLQLYDSKAATDIGFVELPLHHCYSRATGESENLDSLKLAVEQQLLLLKDDFRYVQVSSSHGRGNAIEDVGLCSVLPEERTSEQSMRLDARVDSVREALAATFEEIKHMFSSLKASVFEQQLEFEFGREINSIIVQSHVRHLHSEFERKLYEERNLAHMLSTNWQEKVTELSNMREELDNISRSFLSSESSSLISQNSHESSEESNGAKRNDQFPRMVSGNVLFPYTTHVEENCTGSIKKCKDIAHPMLDFVDVSQIKHLNKDELVTYYTTEVLKMRRQHELALQEKTEELFCLKREFLKEKGSPFRRDKEIELLKKKIPEVIFKLDNILLEKHALPRFESSYDELCSLKDKINALLSENQHLQGLLAEKEEEVNCLSSQISDAANRISLQSSAETNFLTQINKLTGGLEDMKIEASIRSDFLTIIFKEVLGEYICNREDIEVEAKLVQEIYITAIRGIIGDVLSSGHSKSSLEALLSENQNLLSKEIEEKGKLKEALMSLSTLLKEKDNVASKTDSAFMQHKEQFDLVNKECTVLREQVSKQEMLISKINTDSNILKRRLGESLQQNHQYEAEIHKLNEELVIASNAMKEAEKKCTVLREQVSKQEMLISKTRTDSNLLKRRLGESLQQNHQYEAEIHKLNEELVVASNALKEAEKQKTMLRGIIEDKEKKKSSSTKENMEAKQMHSIILSMKELSEEFIALENNLTKKIERFETRMKDVSHEVSPLLQQTKQLLKKGQWYKQMLDIRYSNLQKAEAEVDLLGDEVDALLSLLGKIYIALDHYSPVLQLYPGVMEILKLVRRELEGGRTRAE</sequence>
<evidence type="ECO:0000313" key="3">
    <source>
        <dbReference type="EMBL" id="KAJ6840112.1"/>
    </source>
</evidence>
<organism evidence="3 4">
    <name type="scientific">Iris pallida</name>
    <name type="common">Sweet iris</name>
    <dbReference type="NCBI Taxonomy" id="29817"/>
    <lineage>
        <taxon>Eukaryota</taxon>
        <taxon>Viridiplantae</taxon>
        <taxon>Streptophyta</taxon>
        <taxon>Embryophyta</taxon>
        <taxon>Tracheophyta</taxon>
        <taxon>Spermatophyta</taxon>
        <taxon>Magnoliopsida</taxon>
        <taxon>Liliopsida</taxon>
        <taxon>Asparagales</taxon>
        <taxon>Iridaceae</taxon>
        <taxon>Iridoideae</taxon>
        <taxon>Irideae</taxon>
        <taxon>Iris</taxon>
    </lineage>
</organism>
<feature type="coiled-coil region" evidence="1">
    <location>
        <begin position="475"/>
        <end position="509"/>
    </location>
</feature>
<keyword evidence="1" id="KW-0175">Coiled coil</keyword>
<keyword evidence="4" id="KW-1185">Reference proteome</keyword>
<feature type="compositionally biased region" description="Basic and acidic residues" evidence="2">
    <location>
        <begin position="322"/>
        <end position="335"/>
    </location>
</feature>
<gene>
    <name evidence="3" type="ORF">M6B38_312740</name>
</gene>
<proteinExistence type="predicted"/>
<evidence type="ECO:0000313" key="4">
    <source>
        <dbReference type="Proteomes" id="UP001140949"/>
    </source>
</evidence>
<accession>A0AAX6HHA1</accession>
<dbReference type="PANTHER" id="PTHR33883">
    <property type="entry name" value="WPP DOMAIN-ASSOCIATED PROTEIN"/>
    <property type="match status" value="1"/>
</dbReference>
<dbReference type="InterPro" id="IPR037490">
    <property type="entry name" value="WAP"/>
</dbReference>
<dbReference type="PANTHER" id="PTHR33883:SF10">
    <property type="entry name" value="WPP DOMAIN-ASSOCIATED PROTEIN"/>
    <property type="match status" value="1"/>
</dbReference>
<comment type="caution">
    <text evidence="3">The sequence shown here is derived from an EMBL/GenBank/DDBJ whole genome shotgun (WGS) entry which is preliminary data.</text>
</comment>
<dbReference type="AlphaFoldDB" id="A0AAX6HHA1"/>